<dbReference type="AlphaFoldDB" id="A0A5J5I5G6"/>
<dbReference type="Proteomes" id="UP000326671">
    <property type="component" value="Unassembled WGS sequence"/>
</dbReference>
<evidence type="ECO:0000313" key="1">
    <source>
        <dbReference type="EMBL" id="KAA9030660.1"/>
    </source>
</evidence>
<dbReference type="OrthoDB" id="2900927at2"/>
<dbReference type="RefSeq" id="WP_150438388.1">
    <property type="nucleotide sequence ID" value="NZ_VYKL01000006.1"/>
</dbReference>
<dbReference type="EMBL" id="VYKL01000006">
    <property type="protein sequence ID" value="KAA9030660.1"/>
    <property type="molecule type" value="Genomic_DNA"/>
</dbReference>
<name>A0A5J5I5G6_9BACI</name>
<proteinExistence type="predicted"/>
<gene>
    <name evidence="1" type="ORF">F4V44_02395</name>
</gene>
<sequence length="157" mass="17581">MSVGFELFTNQVLSVMPGDCFSMVIIQQGKKWASSAGKDVYHVDRLILPNKRIAATGRIHYLSTSTTNSYEALQTIPCIPIPLSDKERPNMGVALAVSNEKLAAQMKKISYLSFVMQHSKGDIRVPLYLDPHAFKTISSTEFHLDLSRQLEKHLPFS</sequence>
<accession>A0A5J5I5G6</accession>
<comment type="caution">
    <text evidence="1">The sequence shown here is derived from an EMBL/GenBank/DDBJ whole genome shotgun (WGS) entry which is preliminary data.</text>
</comment>
<reference evidence="1 2" key="1">
    <citation type="submission" date="2019-09" db="EMBL/GenBank/DDBJ databases">
        <title>Whole genome sequences of isolates from the Mars Exploration Rovers.</title>
        <authorList>
            <person name="Seuylemezian A."/>
            <person name="Vaishampayan P."/>
        </authorList>
    </citation>
    <scope>NUCLEOTIDE SEQUENCE [LARGE SCALE GENOMIC DNA]</scope>
    <source>
        <strain evidence="1 2">MER_TA_151</strain>
    </source>
</reference>
<protein>
    <submittedName>
        <fullName evidence="1">Uncharacterized protein</fullName>
    </submittedName>
</protein>
<organism evidence="1 2">
    <name type="scientific">Niallia endozanthoxylica</name>
    <dbReference type="NCBI Taxonomy" id="2036016"/>
    <lineage>
        <taxon>Bacteria</taxon>
        <taxon>Bacillati</taxon>
        <taxon>Bacillota</taxon>
        <taxon>Bacilli</taxon>
        <taxon>Bacillales</taxon>
        <taxon>Bacillaceae</taxon>
        <taxon>Niallia</taxon>
    </lineage>
</organism>
<evidence type="ECO:0000313" key="2">
    <source>
        <dbReference type="Proteomes" id="UP000326671"/>
    </source>
</evidence>
<keyword evidence="2" id="KW-1185">Reference proteome</keyword>